<feature type="chain" id="PRO_5035716401" evidence="1">
    <location>
        <begin position="26"/>
        <end position="67"/>
    </location>
</feature>
<evidence type="ECO:0000313" key="2">
    <source>
        <dbReference type="EMBL" id="CAD8131353.1"/>
    </source>
</evidence>
<gene>
    <name evidence="2" type="ORF">PSON_ATCC_30995.1.T4960001</name>
</gene>
<accession>A0A8S1RVJ2</accession>
<evidence type="ECO:0000313" key="3">
    <source>
        <dbReference type="Proteomes" id="UP000692954"/>
    </source>
</evidence>
<dbReference type="EMBL" id="CAJJDN010000496">
    <property type="protein sequence ID" value="CAD8131353.1"/>
    <property type="molecule type" value="Genomic_DNA"/>
</dbReference>
<evidence type="ECO:0000256" key="1">
    <source>
        <dbReference type="SAM" id="SignalP"/>
    </source>
</evidence>
<dbReference type="AlphaFoldDB" id="A0A8S1RVJ2"/>
<proteinExistence type="predicted"/>
<comment type="caution">
    <text evidence="2">The sequence shown here is derived from an EMBL/GenBank/DDBJ whole genome shotgun (WGS) entry which is preliminary data.</text>
</comment>
<feature type="signal peptide" evidence="1">
    <location>
        <begin position="1"/>
        <end position="25"/>
    </location>
</feature>
<dbReference type="Proteomes" id="UP000692954">
    <property type="component" value="Unassembled WGS sequence"/>
</dbReference>
<protein>
    <submittedName>
        <fullName evidence="2">Uncharacterized protein</fullName>
    </submittedName>
</protein>
<organism evidence="2 3">
    <name type="scientific">Paramecium sonneborni</name>
    <dbReference type="NCBI Taxonomy" id="65129"/>
    <lineage>
        <taxon>Eukaryota</taxon>
        <taxon>Sar</taxon>
        <taxon>Alveolata</taxon>
        <taxon>Ciliophora</taxon>
        <taxon>Intramacronucleata</taxon>
        <taxon>Oligohymenophorea</taxon>
        <taxon>Peniculida</taxon>
        <taxon>Parameciidae</taxon>
        <taxon>Paramecium</taxon>
    </lineage>
</organism>
<name>A0A8S1RVJ2_9CILI</name>
<keyword evidence="3" id="KW-1185">Reference proteome</keyword>
<sequence>MISNQGFNCIISILWILEGLDILQSRMILQDIIQTSPPYLKTQFNLNFQPLNSSDLLLFIYSNTINS</sequence>
<reference evidence="2" key="1">
    <citation type="submission" date="2021-01" db="EMBL/GenBank/DDBJ databases">
        <authorList>
            <consortium name="Genoscope - CEA"/>
            <person name="William W."/>
        </authorList>
    </citation>
    <scope>NUCLEOTIDE SEQUENCE</scope>
</reference>
<keyword evidence="1" id="KW-0732">Signal</keyword>